<feature type="transmembrane region" description="Helical" evidence="6">
    <location>
        <begin position="169"/>
        <end position="186"/>
    </location>
</feature>
<proteinExistence type="predicted"/>
<dbReference type="SUPFAM" id="SSF103473">
    <property type="entry name" value="MFS general substrate transporter"/>
    <property type="match status" value="1"/>
</dbReference>
<gene>
    <name evidence="7" type="ORF">GCM10007416_13320</name>
</gene>
<feature type="transmembrane region" description="Helical" evidence="6">
    <location>
        <begin position="311"/>
        <end position="328"/>
    </location>
</feature>
<evidence type="ECO:0000313" key="7">
    <source>
        <dbReference type="EMBL" id="GGA41649.1"/>
    </source>
</evidence>
<keyword evidence="8" id="KW-1185">Reference proteome</keyword>
<protein>
    <submittedName>
        <fullName evidence="7">Permease</fullName>
    </submittedName>
</protein>
<name>A0ABQ1GDN5_9BACL</name>
<keyword evidence="5 6" id="KW-0472">Membrane</keyword>
<sequence>MRNAHLSFRLLWLSQALANLADAYYIMALVTLLYKATGSAAYASTMPLLRVTSQMISGLLAPWLLDRFSLKSILVASQTGQTLLLAALTFYAPLLWEGGFAIGFALVFAISFLDGWTVPARNALVPRLVKRDRLVRANSLISTTDQIVLLAGWSTGGILVAWLGAEATLWINLTLFALSSVAIWFLRDPFQGEKPTGAATGTVSRRGRMSEGWAMIWNHPLLRRVTLMDLTEMFAGVIWIAAISMVFVTEVLHQSTEWFGYINAGYYLGTLLGGILILRLSDRVQQRLIPAMITGSVINCLLTLLFTSIPFAPFALFLSVLMGPFYQLRDIAQRSLLQETVDNRSLPKVFAAHGTLMYGAFGLSVSIAGILADAFGVRTVYYGAAVLLGISTWIGWSLRRSREPHCTMKQEIS</sequence>
<feature type="transmembrane region" description="Helical" evidence="6">
    <location>
        <begin position="98"/>
        <end position="118"/>
    </location>
</feature>
<dbReference type="Pfam" id="PF07690">
    <property type="entry name" value="MFS_1"/>
    <property type="match status" value="1"/>
</dbReference>
<dbReference type="InterPro" id="IPR011701">
    <property type="entry name" value="MFS"/>
</dbReference>
<comment type="caution">
    <text evidence="7">The sequence shown here is derived from an EMBL/GenBank/DDBJ whole genome shotgun (WGS) entry which is preliminary data.</text>
</comment>
<keyword evidence="4 6" id="KW-1133">Transmembrane helix</keyword>
<feature type="transmembrane region" description="Helical" evidence="6">
    <location>
        <begin position="380"/>
        <end position="398"/>
    </location>
</feature>
<feature type="transmembrane region" description="Helical" evidence="6">
    <location>
        <begin position="233"/>
        <end position="252"/>
    </location>
</feature>
<feature type="transmembrane region" description="Helical" evidence="6">
    <location>
        <begin position="139"/>
        <end position="163"/>
    </location>
</feature>
<dbReference type="Gene3D" id="1.20.1250.20">
    <property type="entry name" value="MFS general substrate transporter like domains"/>
    <property type="match status" value="2"/>
</dbReference>
<dbReference type="EMBL" id="BMEX01000003">
    <property type="protein sequence ID" value="GGA41649.1"/>
    <property type="molecule type" value="Genomic_DNA"/>
</dbReference>
<evidence type="ECO:0000256" key="5">
    <source>
        <dbReference type="ARBA" id="ARBA00023136"/>
    </source>
</evidence>
<feature type="transmembrane region" description="Helical" evidence="6">
    <location>
        <begin position="258"/>
        <end position="281"/>
    </location>
</feature>
<dbReference type="CDD" id="cd06173">
    <property type="entry name" value="MFS_MefA_like"/>
    <property type="match status" value="1"/>
</dbReference>
<feature type="transmembrane region" description="Helical" evidence="6">
    <location>
        <begin position="349"/>
        <end position="374"/>
    </location>
</feature>
<dbReference type="PANTHER" id="PTHR23513">
    <property type="entry name" value="INTEGRAL MEMBRANE EFFLUX PROTEIN-RELATED"/>
    <property type="match status" value="1"/>
</dbReference>
<evidence type="ECO:0000313" key="8">
    <source>
        <dbReference type="Proteomes" id="UP000617979"/>
    </source>
</evidence>
<evidence type="ECO:0000256" key="6">
    <source>
        <dbReference type="SAM" id="Phobius"/>
    </source>
</evidence>
<dbReference type="RefSeq" id="WP_188431118.1">
    <property type="nucleotide sequence ID" value="NZ_BMEX01000003.1"/>
</dbReference>
<evidence type="ECO:0000256" key="4">
    <source>
        <dbReference type="ARBA" id="ARBA00022989"/>
    </source>
</evidence>
<evidence type="ECO:0000256" key="1">
    <source>
        <dbReference type="ARBA" id="ARBA00004651"/>
    </source>
</evidence>
<accession>A0ABQ1GDN5</accession>
<evidence type="ECO:0000256" key="3">
    <source>
        <dbReference type="ARBA" id="ARBA00022692"/>
    </source>
</evidence>
<evidence type="ECO:0000256" key="2">
    <source>
        <dbReference type="ARBA" id="ARBA00022475"/>
    </source>
</evidence>
<dbReference type="PANTHER" id="PTHR23513:SF19">
    <property type="entry name" value="MAJOR FACILITATOR SUPERFAMILY (MFS) PROFILE DOMAIN-CONTAINING PROTEIN"/>
    <property type="match status" value="1"/>
</dbReference>
<dbReference type="InterPro" id="IPR036259">
    <property type="entry name" value="MFS_trans_sf"/>
</dbReference>
<comment type="subcellular location">
    <subcellularLocation>
        <location evidence="1">Cell membrane</location>
        <topology evidence="1">Multi-pass membrane protein</topology>
    </subcellularLocation>
</comment>
<keyword evidence="2" id="KW-1003">Cell membrane</keyword>
<organism evidence="7 8">
    <name type="scientific">Kroppenstedtia guangzhouensis</name>
    <dbReference type="NCBI Taxonomy" id="1274356"/>
    <lineage>
        <taxon>Bacteria</taxon>
        <taxon>Bacillati</taxon>
        <taxon>Bacillota</taxon>
        <taxon>Bacilli</taxon>
        <taxon>Bacillales</taxon>
        <taxon>Thermoactinomycetaceae</taxon>
        <taxon>Kroppenstedtia</taxon>
    </lineage>
</organism>
<reference evidence="8" key="1">
    <citation type="journal article" date="2019" name="Int. J. Syst. Evol. Microbiol.">
        <title>The Global Catalogue of Microorganisms (GCM) 10K type strain sequencing project: providing services to taxonomists for standard genome sequencing and annotation.</title>
        <authorList>
            <consortium name="The Broad Institute Genomics Platform"/>
            <consortium name="The Broad Institute Genome Sequencing Center for Infectious Disease"/>
            <person name="Wu L."/>
            <person name="Ma J."/>
        </authorList>
    </citation>
    <scope>NUCLEOTIDE SEQUENCE [LARGE SCALE GENOMIC DNA]</scope>
    <source>
        <strain evidence="8">CGMCC 1.12404</strain>
    </source>
</reference>
<keyword evidence="3 6" id="KW-0812">Transmembrane</keyword>
<dbReference type="Proteomes" id="UP000617979">
    <property type="component" value="Unassembled WGS sequence"/>
</dbReference>